<dbReference type="AlphaFoldDB" id="F9LUX9"/>
<organism evidence="1 2">
    <name type="scientific">Streptococcus mitis bv. 2 str. SK95</name>
    <dbReference type="NCBI Taxonomy" id="1000588"/>
    <lineage>
        <taxon>Bacteria</taxon>
        <taxon>Bacillati</taxon>
        <taxon>Bacillota</taxon>
        <taxon>Bacilli</taxon>
        <taxon>Lactobacillales</taxon>
        <taxon>Streptococcaceae</taxon>
        <taxon>Streptococcus</taxon>
    </lineage>
</organism>
<proteinExistence type="predicted"/>
<comment type="caution">
    <text evidence="1">The sequence shown here is derived from an EMBL/GenBank/DDBJ whole genome shotgun (WGS) entry which is preliminary data.</text>
</comment>
<evidence type="ECO:0000313" key="1">
    <source>
        <dbReference type="EMBL" id="EGU69601.1"/>
    </source>
</evidence>
<protein>
    <submittedName>
        <fullName evidence="1">Uncharacterized protein</fullName>
    </submittedName>
</protein>
<dbReference type="PATRIC" id="fig|1000588.3.peg.199"/>
<reference evidence="1 2" key="1">
    <citation type="submission" date="2011-05" db="EMBL/GenBank/DDBJ databases">
        <authorList>
            <person name="Durkin A.S."/>
            <person name="Radune D."/>
            <person name="Hostetler J."/>
            <person name="Torralba M."/>
            <person name="Gillis M."/>
            <person name="Methe B."/>
            <person name="Sutton G."/>
            <person name="Nelson K.E."/>
        </authorList>
    </citation>
    <scope>NUCLEOTIDE SEQUENCE [LARGE SCALE GENOMIC DNA]</scope>
    <source>
        <strain evidence="1 2">SK95</strain>
    </source>
</reference>
<sequence length="50" mass="5546">MKISGSSGNITFDYENGYVLKAEGELLTGGSFIVYRSSIQNWEPPYNALQ</sequence>
<evidence type="ECO:0000313" key="2">
    <source>
        <dbReference type="Proteomes" id="UP000003858"/>
    </source>
</evidence>
<dbReference type="Proteomes" id="UP000003858">
    <property type="component" value="Unassembled WGS sequence"/>
</dbReference>
<gene>
    <name evidence="1" type="ORF">HMPREF9965_1008</name>
</gene>
<dbReference type="EMBL" id="AFUB01000011">
    <property type="protein sequence ID" value="EGU69601.1"/>
    <property type="molecule type" value="Genomic_DNA"/>
</dbReference>
<accession>F9LUX9</accession>
<name>F9LUX9_STROR</name>